<keyword evidence="1" id="KW-0812">Transmembrane</keyword>
<accession>A0A1R3U0Y4</accession>
<gene>
    <name evidence="1" type="ORF">DSM25559_4526</name>
</gene>
<evidence type="ECO:0000313" key="1">
    <source>
        <dbReference type="EMBL" id="SCX34628.1"/>
    </source>
</evidence>
<protein>
    <submittedName>
        <fullName evidence="1">Lipoprotein releasing system, transmembrane protein, LolC/E family</fullName>
    </submittedName>
</protein>
<keyword evidence="1" id="KW-0449">Lipoprotein</keyword>
<organism evidence="1 2">
    <name type="scientific">Agrobacterium rosae</name>
    <dbReference type="NCBI Taxonomy" id="1972867"/>
    <lineage>
        <taxon>Bacteria</taxon>
        <taxon>Pseudomonadati</taxon>
        <taxon>Pseudomonadota</taxon>
        <taxon>Alphaproteobacteria</taxon>
        <taxon>Hyphomicrobiales</taxon>
        <taxon>Rhizobiaceae</taxon>
        <taxon>Rhizobium/Agrobacterium group</taxon>
        <taxon>Agrobacterium</taxon>
    </lineage>
</organism>
<dbReference type="Proteomes" id="UP000187891">
    <property type="component" value="Unassembled WGS sequence"/>
</dbReference>
<dbReference type="RefSeq" id="WP_077122544.1">
    <property type="nucleotide sequence ID" value="NZ_FMUE01000016.1"/>
</dbReference>
<sequence>MILGIDPDNISVLKALSSSIIDGALDKFRLGDGGFVSANLSQHLSINPGDFITLVHPTGQSSPIMGPTPLVVRYRVLGVVDSALLTAAGETVYIRRTDAEKFSKREK</sequence>
<proteinExistence type="predicted"/>
<dbReference type="STRING" id="1907666.DSM25559_4526"/>
<reference evidence="2" key="1">
    <citation type="submission" date="2016-10" db="EMBL/GenBank/DDBJ databases">
        <authorList>
            <person name="Wibberg D."/>
        </authorList>
    </citation>
    <scope>NUCLEOTIDE SEQUENCE [LARGE SCALE GENOMIC DNA]</scope>
</reference>
<dbReference type="EMBL" id="FMUE01000016">
    <property type="protein sequence ID" value="SCX34628.1"/>
    <property type="molecule type" value="Genomic_DNA"/>
</dbReference>
<evidence type="ECO:0000313" key="2">
    <source>
        <dbReference type="Proteomes" id="UP000187891"/>
    </source>
</evidence>
<name>A0A1R3U0Y4_9HYPH</name>
<dbReference type="AlphaFoldDB" id="A0A1R3U0Y4"/>
<keyword evidence="1" id="KW-0472">Membrane</keyword>